<dbReference type="InterPro" id="IPR036397">
    <property type="entry name" value="RNaseH_sf"/>
</dbReference>
<dbReference type="AlphaFoldDB" id="A0A6H9YK30"/>
<organism evidence="1 2">
    <name type="scientific">Actinomadura rudentiformis</name>
    <dbReference type="NCBI Taxonomy" id="359158"/>
    <lineage>
        <taxon>Bacteria</taxon>
        <taxon>Bacillati</taxon>
        <taxon>Actinomycetota</taxon>
        <taxon>Actinomycetes</taxon>
        <taxon>Streptosporangiales</taxon>
        <taxon>Thermomonosporaceae</taxon>
        <taxon>Actinomadura</taxon>
    </lineage>
</organism>
<dbReference type="Proteomes" id="UP000468735">
    <property type="component" value="Unassembled WGS sequence"/>
</dbReference>
<reference evidence="1 2" key="1">
    <citation type="submission" date="2019-09" db="EMBL/GenBank/DDBJ databases">
        <title>Actinomadura physcomitrii sp. nov., a novel actinomycete isolated from moss [Physcomitrium sphaericum (Ludw) Fuernr].</title>
        <authorList>
            <person name="Zhuang X."/>
            <person name="Liu C."/>
        </authorList>
    </citation>
    <scope>NUCLEOTIDE SEQUENCE [LARGE SCALE GENOMIC DNA]</scope>
    <source>
        <strain evidence="1 2">HMC1</strain>
    </source>
</reference>
<evidence type="ECO:0000313" key="1">
    <source>
        <dbReference type="EMBL" id="KAB2347365.1"/>
    </source>
</evidence>
<keyword evidence="2" id="KW-1185">Reference proteome</keyword>
<protein>
    <submittedName>
        <fullName evidence="1">3'-5' exoribonuclease</fullName>
    </submittedName>
</protein>
<name>A0A6H9YK30_9ACTN</name>
<dbReference type="EMBL" id="WBMT01000009">
    <property type="protein sequence ID" value="KAB2347365.1"/>
    <property type="molecule type" value="Genomic_DNA"/>
</dbReference>
<accession>A0A6H9YK30</accession>
<evidence type="ECO:0000313" key="2">
    <source>
        <dbReference type="Proteomes" id="UP000468735"/>
    </source>
</evidence>
<proteinExistence type="predicted"/>
<comment type="caution">
    <text evidence="1">The sequence shown here is derived from an EMBL/GenBank/DDBJ whole genome shotgun (WGS) entry which is preliminary data.</text>
</comment>
<dbReference type="SUPFAM" id="SSF53098">
    <property type="entry name" value="Ribonuclease H-like"/>
    <property type="match status" value="1"/>
</dbReference>
<sequence>MRIYYDTEFLEDGRTIELISIGLVAEDGREYYAVASDGYADRPRIDRVLAHPWLREHVVPSLPLALDVNPWRWDVNHPDIDHVKSRREIAQAARDFILETPDVELWAWYGAYDHVALCQLWGRMVDLPDGVPMYTHDLKQECDRLGNPPMPQQAEGLHNALADARHVKVMAEFLSA</sequence>
<dbReference type="GO" id="GO:0003676">
    <property type="term" value="F:nucleic acid binding"/>
    <property type="evidence" value="ECO:0007669"/>
    <property type="project" value="InterPro"/>
</dbReference>
<dbReference type="Gene3D" id="3.30.420.10">
    <property type="entry name" value="Ribonuclease H-like superfamily/Ribonuclease H"/>
    <property type="match status" value="1"/>
</dbReference>
<dbReference type="InterPro" id="IPR012337">
    <property type="entry name" value="RNaseH-like_sf"/>
</dbReference>
<dbReference type="OrthoDB" id="4640719at2"/>
<dbReference type="RefSeq" id="WP_151562133.1">
    <property type="nucleotide sequence ID" value="NZ_WBMT01000009.1"/>
</dbReference>
<gene>
    <name evidence="1" type="ORF">F8566_20345</name>
</gene>